<dbReference type="PANTHER" id="PTHR11839">
    <property type="entry name" value="UDP/ADP-SUGAR PYROPHOSPHATASE"/>
    <property type="match status" value="1"/>
</dbReference>
<reference evidence="4 5" key="1">
    <citation type="submission" date="2018-06" db="EMBL/GenBank/DDBJ databases">
        <authorList>
            <consortium name="Pathogen Informatics"/>
            <person name="Doyle S."/>
        </authorList>
    </citation>
    <scope>NUCLEOTIDE SEQUENCE [LARGE SCALE GENOMIC DNA]</scope>
    <source>
        <strain evidence="4 5">NCTC13149</strain>
    </source>
</reference>
<evidence type="ECO:0000256" key="2">
    <source>
        <dbReference type="ARBA" id="ARBA00022801"/>
    </source>
</evidence>
<comment type="cofactor">
    <cofactor evidence="1">
        <name>Mg(2+)</name>
        <dbReference type="ChEBI" id="CHEBI:18420"/>
    </cofactor>
</comment>
<dbReference type="Gene3D" id="3.90.79.10">
    <property type="entry name" value="Nucleoside Triphosphate Pyrophosphohydrolase"/>
    <property type="match status" value="1"/>
</dbReference>
<sequence length="177" mass="20396">MSQIERTMSSQSIYEGRILNLRVDTVEMEGKKYTKREIVEHDPAVCILALTDEGKILMVRQFRKSVDQELFELPAGLVEVDEEPVKAALRELEEETGYYAKKCEYIGEFFTSPGFCNEKIYLFLAEDLEKKEQKLDDFENIAVEEITLDEALKQIKFGDIVDAKTIIGLLLYKNLRG</sequence>
<dbReference type="InterPro" id="IPR000086">
    <property type="entry name" value="NUDIX_hydrolase_dom"/>
</dbReference>
<dbReference type="FunFam" id="3.90.79.10:FF:000024">
    <property type="entry name" value="ADP-ribose pyrophosphatase"/>
    <property type="match status" value="1"/>
</dbReference>
<dbReference type="RefSeq" id="WP_019034511.1">
    <property type="nucleotide sequence ID" value="NZ_UGSZ01000001.1"/>
</dbReference>
<name>A0A379C4K5_9FIRM</name>
<dbReference type="PANTHER" id="PTHR11839:SF18">
    <property type="entry name" value="NUDIX HYDROLASE DOMAIN-CONTAINING PROTEIN"/>
    <property type="match status" value="1"/>
</dbReference>
<dbReference type="GO" id="GO:0006753">
    <property type="term" value="P:nucleoside phosphate metabolic process"/>
    <property type="evidence" value="ECO:0007669"/>
    <property type="project" value="TreeGrafter"/>
</dbReference>
<evidence type="ECO:0000313" key="5">
    <source>
        <dbReference type="Proteomes" id="UP000255517"/>
    </source>
</evidence>
<dbReference type="InterPro" id="IPR020084">
    <property type="entry name" value="NUDIX_hydrolase_CS"/>
</dbReference>
<keyword evidence="2 4" id="KW-0378">Hydrolase</keyword>
<accession>A0A379C4K5</accession>
<dbReference type="EMBL" id="UGSZ01000001">
    <property type="protein sequence ID" value="SUB57041.1"/>
    <property type="molecule type" value="Genomic_DNA"/>
</dbReference>
<dbReference type="STRING" id="1122949.GCA_000378725_00599"/>
<dbReference type="EC" id="3.6.1.13" evidence="4"/>
<protein>
    <submittedName>
        <fullName evidence="4">ADP-ribose pyrophosphatase</fullName>
        <ecNumber evidence="4">3.6.1.13</ecNumber>
    </submittedName>
</protein>
<feature type="domain" description="Nudix hydrolase" evidence="3">
    <location>
        <begin position="39"/>
        <end position="168"/>
    </location>
</feature>
<evidence type="ECO:0000259" key="3">
    <source>
        <dbReference type="PROSITE" id="PS51462"/>
    </source>
</evidence>
<organism evidence="4 5">
    <name type="scientific">Peptoniphilus lacrimalis</name>
    <dbReference type="NCBI Taxonomy" id="33031"/>
    <lineage>
        <taxon>Bacteria</taxon>
        <taxon>Bacillati</taxon>
        <taxon>Bacillota</taxon>
        <taxon>Tissierellia</taxon>
        <taxon>Tissierellales</taxon>
        <taxon>Peptoniphilaceae</taxon>
        <taxon>Peptoniphilus</taxon>
    </lineage>
</organism>
<dbReference type="PROSITE" id="PS00893">
    <property type="entry name" value="NUDIX_BOX"/>
    <property type="match status" value="1"/>
</dbReference>
<dbReference type="AlphaFoldDB" id="A0A379C4K5"/>
<proteinExistence type="predicted"/>
<dbReference type="Proteomes" id="UP000255517">
    <property type="component" value="Unassembled WGS sequence"/>
</dbReference>
<evidence type="ECO:0000313" key="4">
    <source>
        <dbReference type="EMBL" id="SUB57041.1"/>
    </source>
</evidence>
<dbReference type="GO" id="GO:0019693">
    <property type="term" value="P:ribose phosphate metabolic process"/>
    <property type="evidence" value="ECO:0007669"/>
    <property type="project" value="TreeGrafter"/>
</dbReference>
<dbReference type="Pfam" id="PF00293">
    <property type="entry name" value="NUDIX"/>
    <property type="match status" value="1"/>
</dbReference>
<dbReference type="GO" id="GO:0047631">
    <property type="term" value="F:ADP-ribose diphosphatase activity"/>
    <property type="evidence" value="ECO:0007669"/>
    <property type="project" value="UniProtKB-EC"/>
</dbReference>
<dbReference type="InterPro" id="IPR015797">
    <property type="entry name" value="NUDIX_hydrolase-like_dom_sf"/>
</dbReference>
<dbReference type="PROSITE" id="PS51462">
    <property type="entry name" value="NUDIX"/>
    <property type="match status" value="1"/>
</dbReference>
<evidence type="ECO:0000256" key="1">
    <source>
        <dbReference type="ARBA" id="ARBA00001946"/>
    </source>
</evidence>
<gene>
    <name evidence="4" type="primary">nudF</name>
    <name evidence="4" type="ORF">NCTC13149_00856</name>
</gene>
<dbReference type="SUPFAM" id="SSF55811">
    <property type="entry name" value="Nudix"/>
    <property type="match status" value="1"/>
</dbReference>
<dbReference type="GO" id="GO:0005829">
    <property type="term" value="C:cytosol"/>
    <property type="evidence" value="ECO:0007669"/>
    <property type="project" value="TreeGrafter"/>
</dbReference>
<dbReference type="OrthoDB" id="9806150at2"/>
<dbReference type="CDD" id="cd03424">
    <property type="entry name" value="NUDIX_ADPRase_Nudt5_UGPPase_Nudt14"/>
    <property type="match status" value="1"/>
</dbReference>